<sequence>MASKRNSQEPSSKFSHPTVQAKRSSNKSTRNNHLPSSHIQLSKTKGSSSQTELE</sequence>
<feature type="region of interest" description="Disordered" evidence="1">
    <location>
        <begin position="1"/>
        <end position="54"/>
    </location>
</feature>
<evidence type="ECO:0000256" key="1">
    <source>
        <dbReference type="SAM" id="MobiDB-lite"/>
    </source>
</evidence>
<reference evidence="2" key="2">
    <citation type="journal article" date="2015" name="Data Brief">
        <title>Shoot transcriptome of the giant reed, Arundo donax.</title>
        <authorList>
            <person name="Barrero R.A."/>
            <person name="Guerrero F.D."/>
            <person name="Moolhuijzen P."/>
            <person name="Goolsby J.A."/>
            <person name="Tidwell J."/>
            <person name="Bellgard S.E."/>
            <person name="Bellgard M.I."/>
        </authorList>
    </citation>
    <scope>NUCLEOTIDE SEQUENCE</scope>
    <source>
        <tissue evidence="2">Shoot tissue taken approximately 20 cm above the soil surface</tissue>
    </source>
</reference>
<name>A0A0A9H057_ARUDO</name>
<dbReference type="AlphaFoldDB" id="A0A0A9H057"/>
<accession>A0A0A9H057</accession>
<protein>
    <submittedName>
        <fullName evidence="2">Uncharacterized protein</fullName>
    </submittedName>
</protein>
<proteinExistence type="predicted"/>
<evidence type="ECO:0000313" key="2">
    <source>
        <dbReference type="EMBL" id="JAE30137.1"/>
    </source>
</evidence>
<dbReference type="EMBL" id="GBRH01167759">
    <property type="protein sequence ID" value="JAE30137.1"/>
    <property type="molecule type" value="Transcribed_RNA"/>
</dbReference>
<organism evidence="2">
    <name type="scientific">Arundo donax</name>
    <name type="common">Giant reed</name>
    <name type="synonym">Donax arundinaceus</name>
    <dbReference type="NCBI Taxonomy" id="35708"/>
    <lineage>
        <taxon>Eukaryota</taxon>
        <taxon>Viridiplantae</taxon>
        <taxon>Streptophyta</taxon>
        <taxon>Embryophyta</taxon>
        <taxon>Tracheophyta</taxon>
        <taxon>Spermatophyta</taxon>
        <taxon>Magnoliopsida</taxon>
        <taxon>Liliopsida</taxon>
        <taxon>Poales</taxon>
        <taxon>Poaceae</taxon>
        <taxon>PACMAD clade</taxon>
        <taxon>Arundinoideae</taxon>
        <taxon>Arundineae</taxon>
        <taxon>Arundo</taxon>
    </lineage>
</organism>
<reference evidence="2" key="1">
    <citation type="submission" date="2014-09" db="EMBL/GenBank/DDBJ databases">
        <authorList>
            <person name="Magalhaes I.L.F."/>
            <person name="Oliveira U."/>
            <person name="Santos F.R."/>
            <person name="Vidigal T.H.D.A."/>
            <person name="Brescovit A.D."/>
            <person name="Santos A.J."/>
        </authorList>
    </citation>
    <scope>NUCLEOTIDE SEQUENCE</scope>
    <source>
        <tissue evidence="2">Shoot tissue taken approximately 20 cm above the soil surface</tissue>
    </source>
</reference>